<comment type="caution">
    <text evidence="13">The sequence shown here is derived from an EMBL/GenBank/DDBJ whole genome shotgun (WGS) entry which is preliminary data.</text>
</comment>
<name>A0A9W8NQW9_9AGAR</name>
<comment type="similarity">
    <text evidence="2">Belongs to the MGMT family.</text>
</comment>
<dbReference type="InterPro" id="IPR036388">
    <property type="entry name" value="WH-like_DNA-bd_sf"/>
</dbReference>
<dbReference type="PROSITE" id="PS00374">
    <property type="entry name" value="MGMT"/>
    <property type="match status" value="1"/>
</dbReference>
<dbReference type="PANTHER" id="PTHR10815:SF13">
    <property type="entry name" value="METHYLATED-DNA--PROTEIN-CYSTEINE METHYLTRANSFERASE"/>
    <property type="match status" value="1"/>
</dbReference>
<feature type="domain" description="Methylated-DNA-[protein]-cysteine S-methyltransferase DNA binding" evidence="12">
    <location>
        <begin position="42"/>
        <end position="128"/>
    </location>
</feature>
<accession>A0A9W8NQW9</accession>
<evidence type="ECO:0000256" key="4">
    <source>
        <dbReference type="ARBA" id="ARBA00015377"/>
    </source>
</evidence>
<dbReference type="AlphaFoldDB" id="A0A9W8NQW9"/>
<dbReference type="InterPro" id="IPR014048">
    <property type="entry name" value="MethylDNA_cys_MeTrfase_DNA-bd"/>
</dbReference>
<keyword evidence="5" id="KW-0489">Methyltransferase</keyword>
<dbReference type="GO" id="GO:0003908">
    <property type="term" value="F:methylated-DNA-[protein]-cysteine S-methyltransferase activity"/>
    <property type="evidence" value="ECO:0007669"/>
    <property type="project" value="UniProtKB-EC"/>
</dbReference>
<dbReference type="CDD" id="cd06445">
    <property type="entry name" value="ATase"/>
    <property type="match status" value="1"/>
</dbReference>
<dbReference type="Proteomes" id="UP001142393">
    <property type="component" value="Unassembled WGS sequence"/>
</dbReference>
<gene>
    <name evidence="13" type="ORF">DFH05DRAFT_1408176</name>
</gene>
<evidence type="ECO:0000256" key="10">
    <source>
        <dbReference type="ARBA" id="ARBA00031621"/>
    </source>
</evidence>
<protein>
    <recommendedName>
        <fullName evidence="4">Methylated-DNA--protein-cysteine methyltransferase</fullName>
        <ecNumber evidence="3">2.1.1.63</ecNumber>
    </recommendedName>
    <alternativeName>
        <fullName evidence="9">6-O-methylguanine-DNA methyltransferase</fullName>
    </alternativeName>
    <alternativeName>
        <fullName evidence="10">O-6-methylguanine-DNA-alkyltransferase</fullName>
    </alternativeName>
</protein>
<proteinExistence type="inferred from homology"/>
<dbReference type="GO" id="GO:0032259">
    <property type="term" value="P:methylation"/>
    <property type="evidence" value="ECO:0007669"/>
    <property type="project" value="UniProtKB-KW"/>
</dbReference>
<evidence type="ECO:0000256" key="7">
    <source>
        <dbReference type="ARBA" id="ARBA00022763"/>
    </source>
</evidence>
<keyword evidence="14" id="KW-1185">Reference proteome</keyword>
<keyword evidence="8" id="KW-0234">DNA repair</keyword>
<evidence type="ECO:0000256" key="6">
    <source>
        <dbReference type="ARBA" id="ARBA00022679"/>
    </source>
</evidence>
<dbReference type="InterPro" id="IPR036217">
    <property type="entry name" value="MethylDNA_cys_MeTrfase_DNAb"/>
</dbReference>
<dbReference type="EMBL" id="JANVFU010000021">
    <property type="protein sequence ID" value="KAJ3738942.1"/>
    <property type="molecule type" value="Genomic_DNA"/>
</dbReference>
<evidence type="ECO:0000256" key="9">
    <source>
        <dbReference type="ARBA" id="ARBA00030795"/>
    </source>
</evidence>
<dbReference type="NCBIfam" id="TIGR00589">
    <property type="entry name" value="ogt"/>
    <property type="match status" value="1"/>
</dbReference>
<comment type="catalytic activity">
    <reaction evidence="1">
        <text>a 4-O-methyl-thymidine in DNA + L-cysteinyl-[protein] = a thymidine in DNA + S-methyl-L-cysteinyl-[protein]</text>
        <dbReference type="Rhea" id="RHEA:53428"/>
        <dbReference type="Rhea" id="RHEA-COMP:10131"/>
        <dbReference type="Rhea" id="RHEA-COMP:10132"/>
        <dbReference type="Rhea" id="RHEA-COMP:13555"/>
        <dbReference type="Rhea" id="RHEA-COMP:13556"/>
        <dbReference type="ChEBI" id="CHEBI:29950"/>
        <dbReference type="ChEBI" id="CHEBI:82612"/>
        <dbReference type="ChEBI" id="CHEBI:137386"/>
        <dbReference type="ChEBI" id="CHEBI:137387"/>
        <dbReference type="EC" id="2.1.1.63"/>
    </reaction>
</comment>
<reference evidence="13 14" key="1">
    <citation type="journal article" date="2023" name="Proc. Natl. Acad. Sci. U.S.A.">
        <title>A global phylogenomic analysis of the shiitake genus Lentinula.</title>
        <authorList>
            <person name="Sierra-Patev S."/>
            <person name="Min B."/>
            <person name="Naranjo-Ortiz M."/>
            <person name="Looney B."/>
            <person name="Konkel Z."/>
            <person name="Slot J.C."/>
            <person name="Sakamoto Y."/>
            <person name="Steenwyk J.L."/>
            <person name="Rokas A."/>
            <person name="Carro J."/>
            <person name="Camarero S."/>
            <person name="Ferreira P."/>
            <person name="Molpeceres G."/>
            <person name="Ruiz-Duenas F.J."/>
            <person name="Serrano A."/>
            <person name="Henrissat B."/>
            <person name="Drula E."/>
            <person name="Hughes K.W."/>
            <person name="Mata J.L."/>
            <person name="Ishikawa N.K."/>
            <person name="Vargas-Isla R."/>
            <person name="Ushijima S."/>
            <person name="Smith C.A."/>
            <person name="Donoghue J."/>
            <person name="Ahrendt S."/>
            <person name="Andreopoulos W."/>
            <person name="He G."/>
            <person name="LaButti K."/>
            <person name="Lipzen A."/>
            <person name="Ng V."/>
            <person name="Riley R."/>
            <person name="Sandor L."/>
            <person name="Barry K."/>
            <person name="Martinez A.T."/>
            <person name="Xiao Y."/>
            <person name="Gibbons J.G."/>
            <person name="Terashima K."/>
            <person name="Grigoriev I.V."/>
            <person name="Hibbett D."/>
        </authorList>
    </citation>
    <scope>NUCLEOTIDE SEQUENCE [LARGE SCALE GENOMIC DNA]</scope>
    <source>
        <strain evidence="13 14">TFB7810</strain>
    </source>
</reference>
<dbReference type="GO" id="GO:0006281">
    <property type="term" value="P:DNA repair"/>
    <property type="evidence" value="ECO:0007669"/>
    <property type="project" value="UniProtKB-KW"/>
</dbReference>
<evidence type="ECO:0000256" key="3">
    <source>
        <dbReference type="ARBA" id="ARBA00011918"/>
    </source>
</evidence>
<evidence type="ECO:0000256" key="1">
    <source>
        <dbReference type="ARBA" id="ARBA00001286"/>
    </source>
</evidence>
<keyword evidence="7" id="KW-0227">DNA damage</keyword>
<sequence length="150" mass="16787">MPVIRSSAQPSISGQIKAAIYPTSQAERATFRTINGKRITEHQWDVYDFTKTIPRGQVSTYADVCRAVGGSPRSVGSALRSNPFAPCIPCHRVIASSLYIGGFVGEWGPDSKTKTQYHRKVAILKEEGVIFTEKGYLQEKERVWKENRKI</sequence>
<dbReference type="Pfam" id="PF01035">
    <property type="entry name" value="DNA_binding_1"/>
    <property type="match status" value="1"/>
</dbReference>
<comment type="catalytic activity">
    <reaction evidence="11">
        <text>a 6-O-methyl-2'-deoxyguanosine in DNA + L-cysteinyl-[protein] = S-methyl-L-cysteinyl-[protein] + a 2'-deoxyguanosine in DNA</text>
        <dbReference type="Rhea" id="RHEA:24000"/>
        <dbReference type="Rhea" id="RHEA-COMP:10131"/>
        <dbReference type="Rhea" id="RHEA-COMP:10132"/>
        <dbReference type="Rhea" id="RHEA-COMP:11367"/>
        <dbReference type="Rhea" id="RHEA-COMP:11368"/>
        <dbReference type="ChEBI" id="CHEBI:29950"/>
        <dbReference type="ChEBI" id="CHEBI:82612"/>
        <dbReference type="ChEBI" id="CHEBI:85445"/>
        <dbReference type="ChEBI" id="CHEBI:85448"/>
        <dbReference type="EC" id="2.1.1.63"/>
    </reaction>
</comment>
<evidence type="ECO:0000256" key="8">
    <source>
        <dbReference type="ARBA" id="ARBA00023204"/>
    </source>
</evidence>
<dbReference type="PANTHER" id="PTHR10815">
    <property type="entry name" value="METHYLATED-DNA--PROTEIN-CYSTEINE METHYLTRANSFERASE"/>
    <property type="match status" value="1"/>
</dbReference>
<dbReference type="EC" id="2.1.1.63" evidence="3"/>
<dbReference type="Gene3D" id="1.10.10.10">
    <property type="entry name" value="Winged helix-like DNA-binding domain superfamily/Winged helix DNA-binding domain"/>
    <property type="match status" value="1"/>
</dbReference>
<evidence type="ECO:0000313" key="14">
    <source>
        <dbReference type="Proteomes" id="UP001142393"/>
    </source>
</evidence>
<dbReference type="InterPro" id="IPR001497">
    <property type="entry name" value="MethylDNA_cys_MeTrfase_AS"/>
</dbReference>
<dbReference type="SUPFAM" id="SSF46767">
    <property type="entry name" value="Methylated DNA-protein cysteine methyltransferase, C-terminal domain"/>
    <property type="match status" value="1"/>
</dbReference>
<evidence type="ECO:0000256" key="2">
    <source>
        <dbReference type="ARBA" id="ARBA00008711"/>
    </source>
</evidence>
<evidence type="ECO:0000313" key="13">
    <source>
        <dbReference type="EMBL" id="KAJ3738942.1"/>
    </source>
</evidence>
<evidence type="ECO:0000256" key="11">
    <source>
        <dbReference type="ARBA" id="ARBA00049348"/>
    </source>
</evidence>
<evidence type="ECO:0000256" key="5">
    <source>
        <dbReference type="ARBA" id="ARBA00022603"/>
    </source>
</evidence>
<organism evidence="13 14">
    <name type="scientific">Lentinula detonsa</name>
    <dbReference type="NCBI Taxonomy" id="2804962"/>
    <lineage>
        <taxon>Eukaryota</taxon>
        <taxon>Fungi</taxon>
        <taxon>Dikarya</taxon>
        <taxon>Basidiomycota</taxon>
        <taxon>Agaricomycotina</taxon>
        <taxon>Agaricomycetes</taxon>
        <taxon>Agaricomycetidae</taxon>
        <taxon>Agaricales</taxon>
        <taxon>Marasmiineae</taxon>
        <taxon>Omphalotaceae</taxon>
        <taxon>Lentinula</taxon>
    </lineage>
</organism>
<evidence type="ECO:0000259" key="12">
    <source>
        <dbReference type="Pfam" id="PF01035"/>
    </source>
</evidence>
<keyword evidence="6" id="KW-0808">Transferase</keyword>